<keyword evidence="2" id="KW-1185">Reference proteome</keyword>
<proteinExistence type="predicted"/>
<dbReference type="Proteomes" id="UP001046870">
    <property type="component" value="Chromosome 7"/>
</dbReference>
<comment type="caution">
    <text evidence="1">The sequence shown here is derived from an EMBL/GenBank/DDBJ whole genome shotgun (WGS) entry which is preliminary data.</text>
</comment>
<name>A0A9D3Q644_MEGAT</name>
<protein>
    <submittedName>
        <fullName evidence="1">Uncharacterized protein</fullName>
    </submittedName>
</protein>
<reference evidence="1" key="1">
    <citation type="submission" date="2021-01" db="EMBL/GenBank/DDBJ databases">
        <authorList>
            <person name="Zahm M."/>
            <person name="Roques C."/>
            <person name="Cabau C."/>
            <person name="Klopp C."/>
            <person name="Donnadieu C."/>
            <person name="Jouanno E."/>
            <person name="Lampietro C."/>
            <person name="Louis A."/>
            <person name="Herpin A."/>
            <person name="Echchiki A."/>
            <person name="Berthelot C."/>
            <person name="Parey E."/>
            <person name="Roest-Crollius H."/>
            <person name="Braasch I."/>
            <person name="Postlethwait J."/>
            <person name="Bobe J."/>
            <person name="Montfort J."/>
            <person name="Bouchez O."/>
            <person name="Begum T."/>
            <person name="Mejri S."/>
            <person name="Adams A."/>
            <person name="Chen W.-J."/>
            <person name="Guiguen Y."/>
        </authorList>
    </citation>
    <scope>NUCLEOTIDE SEQUENCE</scope>
    <source>
        <strain evidence="1">YG-15Mar2019-1</strain>
        <tissue evidence="1">Brain</tissue>
    </source>
</reference>
<sequence>MRPRCLPLSKCDKYVLTHQEVASDRGIQTRLTKLSEEIVRQYSCRRAHRGRCSRQRCQTEEGRPCQSLPEAQ</sequence>
<dbReference type="AlphaFoldDB" id="A0A9D3Q644"/>
<organism evidence="1 2">
    <name type="scientific">Megalops atlanticus</name>
    <name type="common">Tarpon</name>
    <name type="synonym">Clupea gigantea</name>
    <dbReference type="NCBI Taxonomy" id="7932"/>
    <lineage>
        <taxon>Eukaryota</taxon>
        <taxon>Metazoa</taxon>
        <taxon>Chordata</taxon>
        <taxon>Craniata</taxon>
        <taxon>Vertebrata</taxon>
        <taxon>Euteleostomi</taxon>
        <taxon>Actinopterygii</taxon>
        <taxon>Neopterygii</taxon>
        <taxon>Teleostei</taxon>
        <taxon>Elopiformes</taxon>
        <taxon>Megalopidae</taxon>
        <taxon>Megalops</taxon>
    </lineage>
</organism>
<dbReference type="EMBL" id="JAFDVH010000007">
    <property type="protein sequence ID" value="KAG7473343.1"/>
    <property type="molecule type" value="Genomic_DNA"/>
</dbReference>
<accession>A0A9D3Q644</accession>
<gene>
    <name evidence="1" type="ORF">MATL_G00094810</name>
</gene>
<evidence type="ECO:0000313" key="2">
    <source>
        <dbReference type="Proteomes" id="UP001046870"/>
    </source>
</evidence>
<evidence type="ECO:0000313" key="1">
    <source>
        <dbReference type="EMBL" id="KAG7473343.1"/>
    </source>
</evidence>